<protein>
    <recommendedName>
        <fullName evidence="2">DNA-directed RNA polymerase</fullName>
    </recommendedName>
</protein>
<dbReference type="AlphaFoldDB" id="A0A383EBQ0"/>
<dbReference type="Gene3D" id="3.90.1100.10">
    <property type="match status" value="1"/>
</dbReference>
<evidence type="ECO:0000313" key="1">
    <source>
        <dbReference type="EMBL" id="SVE53528.1"/>
    </source>
</evidence>
<sequence>MAIKQIERKYFGKIEEVIEPPNLIEIQNASYRDFLQLGVDPAKRRSFGLEAVFRELFPIESY</sequence>
<reference evidence="1" key="1">
    <citation type="submission" date="2018-05" db="EMBL/GenBank/DDBJ databases">
        <authorList>
            <person name="Lanie J.A."/>
            <person name="Ng W.-L."/>
            <person name="Kazmierczak K.M."/>
            <person name="Andrzejewski T.M."/>
            <person name="Davidsen T.M."/>
            <person name="Wayne K.J."/>
            <person name="Tettelin H."/>
            <person name="Glass J.I."/>
            <person name="Rusch D."/>
            <person name="Podicherti R."/>
            <person name="Tsui H.-C.T."/>
            <person name="Winkler M.E."/>
        </authorList>
    </citation>
    <scope>NUCLEOTIDE SEQUENCE</scope>
</reference>
<dbReference type="SUPFAM" id="SSF64484">
    <property type="entry name" value="beta and beta-prime subunits of DNA dependent RNA-polymerase"/>
    <property type="match status" value="1"/>
</dbReference>
<dbReference type="EMBL" id="UINC01224067">
    <property type="protein sequence ID" value="SVE53528.1"/>
    <property type="molecule type" value="Genomic_DNA"/>
</dbReference>
<gene>
    <name evidence="1" type="ORF">METZ01_LOCUS506382</name>
</gene>
<organism evidence="1">
    <name type="scientific">marine metagenome</name>
    <dbReference type="NCBI Taxonomy" id="408172"/>
    <lineage>
        <taxon>unclassified sequences</taxon>
        <taxon>metagenomes</taxon>
        <taxon>ecological metagenomes</taxon>
    </lineage>
</organism>
<accession>A0A383EBQ0</accession>
<feature type="non-terminal residue" evidence="1">
    <location>
        <position position="62"/>
    </location>
</feature>
<evidence type="ECO:0008006" key="2">
    <source>
        <dbReference type="Google" id="ProtNLM"/>
    </source>
</evidence>
<name>A0A383EBQ0_9ZZZZ</name>
<proteinExistence type="predicted"/>